<dbReference type="PANTHER" id="PTHR46951">
    <property type="entry name" value="BED-TYPE DOMAIN-CONTAINING PROTEIN"/>
    <property type="match status" value="1"/>
</dbReference>
<keyword evidence="2" id="KW-1185">Reference proteome</keyword>
<name>A0AAW1VMD9_RUBAR</name>
<protein>
    <recommendedName>
        <fullName evidence="3">BED-type domain-containing protein</fullName>
    </recommendedName>
</protein>
<gene>
    <name evidence="1" type="ORF">M0R45_002701</name>
</gene>
<dbReference type="AlphaFoldDB" id="A0AAW1VMD9"/>
<evidence type="ECO:0000313" key="2">
    <source>
        <dbReference type="Proteomes" id="UP001457282"/>
    </source>
</evidence>
<organism evidence="1 2">
    <name type="scientific">Rubus argutus</name>
    <name type="common">Southern blackberry</name>
    <dbReference type="NCBI Taxonomy" id="59490"/>
    <lineage>
        <taxon>Eukaryota</taxon>
        <taxon>Viridiplantae</taxon>
        <taxon>Streptophyta</taxon>
        <taxon>Embryophyta</taxon>
        <taxon>Tracheophyta</taxon>
        <taxon>Spermatophyta</taxon>
        <taxon>Magnoliopsida</taxon>
        <taxon>eudicotyledons</taxon>
        <taxon>Gunneridae</taxon>
        <taxon>Pentapetalae</taxon>
        <taxon>rosids</taxon>
        <taxon>fabids</taxon>
        <taxon>Rosales</taxon>
        <taxon>Rosaceae</taxon>
        <taxon>Rosoideae</taxon>
        <taxon>Rosoideae incertae sedis</taxon>
        <taxon>Rubus</taxon>
    </lineage>
</organism>
<dbReference type="EMBL" id="JBEDUW010000076">
    <property type="protein sequence ID" value="KAK9906228.1"/>
    <property type="molecule type" value="Genomic_DNA"/>
</dbReference>
<sequence length="102" mass="11318">MNEKGEDGKDKAWKSTKKVDGERYFSCAFCDQKSSGTISRLKHHLADTPGGMKVCNKVPANVKKEFQLLLKVFKDDKNKRNMMLREIGAGIGGGSNKSPIDK</sequence>
<dbReference type="PANTHER" id="PTHR46951:SF2">
    <property type="entry name" value="BED-TYPE DOMAIN-CONTAINING PROTEIN"/>
    <property type="match status" value="1"/>
</dbReference>
<reference evidence="1 2" key="1">
    <citation type="journal article" date="2023" name="G3 (Bethesda)">
        <title>A chromosome-length genome assembly and annotation of blackberry (Rubus argutus, cv. 'Hillquist').</title>
        <authorList>
            <person name="Bruna T."/>
            <person name="Aryal R."/>
            <person name="Dudchenko O."/>
            <person name="Sargent D.J."/>
            <person name="Mead D."/>
            <person name="Buti M."/>
            <person name="Cavallini A."/>
            <person name="Hytonen T."/>
            <person name="Andres J."/>
            <person name="Pham M."/>
            <person name="Weisz D."/>
            <person name="Mascagni F."/>
            <person name="Usai G."/>
            <person name="Natali L."/>
            <person name="Bassil N."/>
            <person name="Fernandez G.E."/>
            <person name="Lomsadze A."/>
            <person name="Armour M."/>
            <person name="Olukolu B."/>
            <person name="Poorten T."/>
            <person name="Britton C."/>
            <person name="Davik J."/>
            <person name="Ashrafi H."/>
            <person name="Aiden E.L."/>
            <person name="Borodovsky M."/>
            <person name="Worthington M."/>
        </authorList>
    </citation>
    <scope>NUCLEOTIDE SEQUENCE [LARGE SCALE GENOMIC DNA]</scope>
    <source>
        <strain evidence="1">PI 553951</strain>
    </source>
</reference>
<evidence type="ECO:0000313" key="1">
    <source>
        <dbReference type="EMBL" id="KAK9906228.1"/>
    </source>
</evidence>
<dbReference type="Proteomes" id="UP001457282">
    <property type="component" value="Unassembled WGS sequence"/>
</dbReference>
<proteinExistence type="predicted"/>
<evidence type="ECO:0008006" key="3">
    <source>
        <dbReference type="Google" id="ProtNLM"/>
    </source>
</evidence>
<accession>A0AAW1VMD9</accession>
<comment type="caution">
    <text evidence="1">The sequence shown here is derived from an EMBL/GenBank/DDBJ whole genome shotgun (WGS) entry which is preliminary data.</text>
</comment>